<proteinExistence type="predicted"/>
<evidence type="ECO:0008006" key="4">
    <source>
        <dbReference type="Google" id="ProtNLM"/>
    </source>
</evidence>
<accession>A0ABY5W651</accession>
<evidence type="ECO:0000313" key="2">
    <source>
        <dbReference type="EMBL" id="UWP85473.1"/>
    </source>
</evidence>
<reference evidence="2" key="2">
    <citation type="submission" date="2022-09" db="EMBL/GenBank/DDBJ databases">
        <title>Biosynthetic gene clusters of Dactylosporangioum fulvum.</title>
        <authorList>
            <person name="Caradec T."/>
        </authorList>
    </citation>
    <scope>NUCLEOTIDE SEQUENCE</scope>
    <source>
        <strain evidence="2">NRRL B-16292</strain>
    </source>
</reference>
<dbReference type="RefSeq" id="WP_259863595.1">
    <property type="nucleotide sequence ID" value="NZ_BAAAST010000014.1"/>
</dbReference>
<feature type="region of interest" description="Disordered" evidence="1">
    <location>
        <begin position="1"/>
        <end position="81"/>
    </location>
</feature>
<organism evidence="2 3">
    <name type="scientific">Dactylosporangium fulvum</name>
    <dbReference type="NCBI Taxonomy" id="53359"/>
    <lineage>
        <taxon>Bacteria</taxon>
        <taxon>Bacillati</taxon>
        <taxon>Actinomycetota</taxon>
        <taxon>Actinomycetes</taxon>
        <taxon>Micromonosporales</taxon>
        <taxon>Micromonosporaceae</taxon>
        <taxon>Dactylosporangium</taxon>
    </lineage>
</organism>
<evidence type="ECO:0000313" key="3">
    <source>
        <dbReference type="Proteomes" id="UP001059617"/>
    </source>
</evidence>
<gene>
    <name evidence="2" type="ORF">Dfulv_15020</name>
</gene>
<dbReference type="SUPFAM" id="SSF81606">
    <property type="entry name" value="PP2C-like"/>
    <property type="match status" value="1"/>
</dbReference>
<dbReference type="EMBL" id="CP073720">
    <property type="protein sequence ID" value="UWP85473.1"/>
    <property type="molecule type" value="Genomic_DNA"/>
</dbReference>
<feature type="compositionally biased region" description="Basic and acidic residues" evidence="1">
    <location>
        <begin position="55"/>
        <end position="64"/>
    </location>
</feature>
<evidence type="ECO:0000256" key="1">
    <source>
        <dbReference type="SAM" id="MobiDB-lite"/>
    </source>
</evidence>
<feature type="compositionally biased region" description="Basic and acidic residues" evidence="1">
    <location>
        <begin position="1"/>
        <end position="11"/>
    </location>
</feature>
<keyword evidence="3" id="KW-1185">Reference proteome</keyword>
<name>A0ABY5W651_9ACTN</name>
<dbReference type="Gene3D" id="3.60.40.10">
    <property type="entry name" value="PPM-type phosphatase domain"/>
    <property type="match status" value="1"/>
</dbReference>
<dbReference type="InterPro" id="IPR036457">
    <property type="entry name" value="PPM-type-like_dom_sf"/>
</dbReference>
<dbReference type="Proteomes" id="UP001059617">
    <property type="component" value="Chromosome"/>
</dbReference>
<sequence length="435" mass="46800">MREQQEAEHQEPGVFGGEEGTATADVAAADSGPREPSEDGEATTEDLEAADSGALEERAARLDTAEIGQGEPPVRGVTGARRSAAWASPALEDSPAGPTLSFGFNLGKVPGQGEDSDPIVRDGRELGLVGVFDGMGGAGGTVYKTPDGPRTGAYLASRVARDVVEERMFALLDPEWNLDGPAAARDLRRSVKHALADTLAGLNAPTSGLRSRLLRALPTTMALMALQCREPRKGRWAGHAFWSGDSRVYVFDPATGAHQLTRDDLRDRGDALVNLRQDSVVSNAMSADTDFIVHHHQVELTAPFLVVAATDGCFGYVRTPIHFEHLVLASLQDSNDSGSWSRLLQQRIAAVTGDDAAMAVLGVGADHGEFRQLFATRTAEIEQRCVVPLDELESEVGRAEHAVAEARRRHAAVQTSLWAAYKPEYERYLGREEDE</sequence>
<protein>
    <recommendedName>
        <fullName evidence="4">Serine/threonine protein phosphatase PrpC</fullName>
    </recommendedName>
</protein>
<reference evidence="2" key="1">
    <citation type="submission" date="2021-04" db="EMBL/GenBank/DDBJ databases">
        <authorList>
            <person name="Hartkoorn R.C."/>
            <person name="Beaudoing E."/>
            <person name="Hot D."/>
        </authorList>
    </citation>
    <scope>NUCLEOTIDE SEQUENCE</scope>
    <source>
        <strain evidence="2">NRRL B-16292</strain>
    </source>
</reference>
<feature type="compositionally biased region" description="Acidic residues" evidence="1">
    <location>
        <begin position="38"/>
        <end position="49"/>
    </location>
</feature>